<dbReference type="GO" id="GO:0008311">
    <property type="term" value="F:double-stranded DNA 3'-5' DNA exonuclease activity"/>
    <property type="evidence" value="ECO:0007669"/>
    <property type="project" value="InterPro"/>
</dbReference>
<dbReference type="OrthoDB" id="5981921at2759"/>
<name>A0A6S7LP39_PARCT</name>
<dbReference type="Pfam" id="PF03372">
    <property type="entry name" value="Exo_endo_phos"/>
    <property type="match status" value="1"/>
</dbReference>
<feature type="domain" description="Endonuclease/exonuclease/phosphatase" evidence="1">
    <location>
        <begin position="106"/>
        <end position="258"/>
    </location>
</feature>
<dbReference type="Gene3D" id="3.60.10.10">
    <property type="entry name" value="Endonuclease/exonuclease/phosphatase"/>
    <property type="match status" value="1"/>
</dbReference>
<feature type="non-terminal residue" evidence="2">
    <location>
        <position position="482"/>
    </location>
</feature>
<dbReference type="SUPFAM" id="SSF56219">
    <property type="entry name" value="DNase I-like"/>
    <property type="match status" value="1"/>
</dbReference>
<dbReference type="PANTHER" id="PTHR43250:SF2">
    <property type="entry name" value="EXODEOXYRIBONUCLEASE III"/>
    <property type="match status" value="1"/>
</dbReference>
<proteinExistence type="predicted"/>
<dbReference type="CDD" id="cd09076">
    <property type="entry name" value="L1-EN"/>
    <property type="match status" value="1"/>
</dbReference>
<protein>
    <recommendedName>
        <fullName evidence="1">Endonuclease/exonuclease/phosphatase domain-containing protein</fullName>
    </recommendedName>
</protein>
<gene>
    <name evidence="2" type="ORF">PACLA_8A019470</name>
</gene>
<dbReference type="InterPro" id="IPR037493">
    <property type="entry name" value="ExoIII-like"/>
</dbReference>
<comment type="caution">
    <text evidence="2">The sequence shown here is derived from an EMBL/GenBank/DDBJ whole genome shotgun (WGS) entry which is preliminary data.</text>
</comment>
<dbReference type="PANTHER" id="PTHR43250">
    <property type="entry name" value="EXODEOXYRIBONUCLEASE III"/>
    <property type="match status" value="1"/>
</dbReference>
<accession>A0A6S7LP39</accession>
<dbReference type="InterPro" id="IPR036691">
    <property type="entry name" value="Endo/exonu/phosph_ase_sf"/>
</dbReference>
<sequence length="482" mass="55053">IFLLDIGYKNGTIDCNGLDIGWTDGIKPNGDRGVVKRQAKDIARVVITGLGFWSLCLPRSDRSAYQGVIWWFGSTPDDGAALFREDTAPSNPGKGLEKKKQLKIAVWNVRTLQSERTTERRTAIIGLELERYNIDIAALSETRFAGTRQLTEPTSGYTYLWSGLPESEKRLYGVGFAIKTSIVKELENLPTAVNERLMWLRVKINEKRYATIISAYAPTMTNEEVVKEKFYADLDNILRKTPKEDKLILLGDFNARVGANSTSWSRTIVRQRDLKDVCITQAMCGAECQTDHRMIRMKLKMIIQPQRRKVAFKGVRKLNVDRLKSNEIKNDSSVKMETALNQLADRPSDSEFADKHDAKKFYDAVKGVYGPSTRGTSPLLSADGTKLISDRNEILNRWVEHFNELLNRASTVQQNSIDNIKQQPVQEHLADRPSKAGIRKAIKTTSKWKGTRRRRDTRRNLQTWWRGNYQPSLLLIRLYLER</sequence>
<reference evidence="2" key="1">
    <citation type="submission" date="2020-04" db="EMBL/GenBank/DDBJ databases">
        <authorList>
            <person name="Alioto T."/>
            <person name="Alioto T."/>
            <person name="Gomez Garrido J."/>
        </authorList>
    </citation>
    <scope>NUCLEOTIDE SEQUENCE</scope>
    <source>
        <strain evidence="2">A484AB</strain>
    </source>
</reference>
<evidence type="ECO:0000259" key="1">
    <source>
        <dbReference type="Pfam" id="PF03372"/>
    </source>
</evidence>
<dbReference type="AlphaFoldDB" id="A0A6S7LP39"/>
<dbReference type="InterPro" id="IPR005135">
    <property type="entry name" value="Endo/exonuclease/phosphatase"/>
</dbReference>
<dbReference type="EMBL" id="CACRXK020025610">
    <property type="protein sequence ID" value="CAB4039592.1"/>
    <property type="molecule type" value="Genomic_DNA"/>
</dbReference>
<evidence type="ECO:0000313" key="3">
    <source>
        <dbReference type="Proteomes" id="UP001152795"/>
    </source>
</evidence>
<keyword evidence="3" id="KW-1185">Reference proteome</keyword>
<dbReference type="GO" id="GO:0006281">
    <property type="term" value="P:DNA repair"/>
    <property type="evidence" value="ECO:0007669"/>
    <property type="project" value="InterPro"/>
</dbReference>
<dbReference type="Proteomes" id="UP001152795">
    <property type="component" value="Unassembled WGS sequence"/>
</dbReference>
<organism evidence="2 3">
    <name type="scientific">Paramuricea clavata</name>
    <name type="common">Red gorgonian</name>
    <name type="synonym">Violescent sea-whip</name>
    <dbReference type="NCBI Taxonomy" id="317549"/>
    <lineage>
        <taxon>Eukaryota</taxon>
        <taxon>Metazoa</taxon>
        <taxon>Cnidaria</taxon>
        <taxon>Anthozoa</taxon>
        <taxon>Octocorallia</taxon>
        <taxon>Malacalcyonacea</taxon>
        <taxon>Plexauridae</taxon>
        <taxon>Paramuricea</taxon>
    </lineage>
</organism>
<evidence type="ECO:0000313" key="2">
    <source>
        <dbReference type="EMBL" id="CAB4039592.1"/>
    </source>
</evidence>